<feature type="compositionally biased region" description="Basic and acidic residues" evidence="1">
    <location>
        <begin position="105"/>
        <end position="114"/>
    </location>
</feature>
<evidence type="ECO:0000313" key="2">
    <source>
        <dbReference type="EMBL" id="RJE21737.1"/>
    </source>
</evidence>
<organism evidence="2 3">
    <name type="scientific">Aspergillus sclerotialis</name>
    <dbReference type="NCBI Taxonomy" id="2070753"/>
    <lineage>
        <taxon>Eukaryota</taxon>
        <taxon>Fungi</taxon>
        <taxon>Dikarya</taxon>
        <taxon>Ascomycota</taxon>
        <taxon>Pezizomycotina</taxon>
        <taxon>Eurotiomycetes</taxon>
        <taxon>Eurotiomycetidae</taxon>
        <taxon>Eurotiales</taxon>
        <taxon>Aspergillaceae</taxon>
        <taxon>Aspergillus</taxon>
        <taxon>Aspergillus subgen. Polypaecilum</taxon>
    </lineage>
</organism>
<feature type="compositionally biased region" description="Low complexity" evidence="1">
    <location>
        <begin position="1"/>
        <end position="15"/>
    </location>
</feature>
<dbReference type="EMBL" id="MVGC01000208">
    <property type="protein sequence ID" value="RJE21737.1"/>
    <property type="molecule type" value="Genomic_DNA"/>
</dbReference>
<feature type="compositionally biased region" description="Basic and acidic residues" evidence="1">
    <location>
        <begin position="138"/>
        <end position="151"/>
    </location>
</feature>
<name>A0A3A2ZK16_9EURO</name>
<dbReference type="Proteomes" id="UP000266188">
    <property type="component" value="Unassembled WGS sequence"/>
</dbReference>
<reference evidence="3" key="1">
    <citation type="submission" date="2017-02" db="EMBL/GenBank/DDBJ databases">
        <authorList>
            <person name="Tafer H."/>
            <person name="Lopandic K."/>
        </authorList>
    </citation>
    <scope>NUCLEOTIDE SEQUENCE [LARGE SCALE GENOMIC DNA]</scope>
    <source>
        <strain evidence="3">CBS 366.77</strain>
    </source>
</reference>
<keyword evidence="3" id="KW-1185">Reference proteome</keyword>
<dbReference type="AlphaFoldDB" id="A0A3A2ZK16"/>
<feature type="compositionally biased region" description="Polar residues" evidence="1">
    <location>
        <begin position="115"/>
        <end position="126"/>
    </location>
</feature>
<evidence type="ECO:0000313" key="3">
    <source>
        <dbReference type="Proteomes" id="UP000266188"/>
    </source>
</evidence>
<feature type="compositionally biased region" description="Basic and acidic residues" evidence="1">
    <location>
        <begin position="185"/>
        <end position="197"/>
    </location>
</feature>
<protein>
    <submittedName>
        <fullName evidence="2">Uncharacterized protein</fullName>
    </submittedName>
</protein>
<accession>A0A3A2ZK16</accession>
<feature type="compositionally biased region" description="Basic and acidic residues" evidence="1">
    <location>
        <begin position="161"/>
        <end position="173"/>
    </location>
</feature>
<evidence type="ECO:0000256" key="1">
    <source>
        <dbReference type="SAM" id="MobiDB-lite"/>
    </source>
</evidence>
<proteinExistence type="predicted"/>
<comment type="caution">
    <text evidence="2">The sequence shown here is derived from an EMBL/GenBank/DDBJ whole genome shotgun (WGS) entry which is preliminary data.</text>
</comment>
<gene>
    <name evidence="2" type="ORF">PHISCL_05921</name>
</gene>
<dbReference type="OrthoDB" id="4509809at2759"/>
<sequence length="210" mass="23620">MGNSLSSQSNASESAPVYSSDDKPPRPARKRRRLDPDASNSEPEVPELKSTPKSVPKRTRTGRSIPGDDEDVRNVTPVSMETEDISEEVDRRLRIKEERHRKKDAKPEKRKRESMASNESTHSSPRGVSVKPRSKKTKPNDFSDTMDKEEAVYLQGPGGIKKRDSDDTTKKSGPDVNVGAKCTKRRESDHSQSEEKRVSKRTKRETFSNA</sequence>
<feature type="compositionally biased region" description="Basic and acidic residues" evidence="1">
    <location>
        <begin position="88"/>
        <end position="98"/>
    </location>
</feature>
<feature type="region of interest" description="Disordered" evidence="1">
    <location>
        <begin position="1"/>
        <end position="210"/>
    </location>
</feature>